<dbReference type="EMBL" id="NXNI01000001">
    <property type="protein sequence ID" value="PCR90848.1"/>
    <property type="molecule type" value="Genomic_DNA"/>
</dbReference>
<dbReference type="CDD" id="cd04301">
    <property type="entry name" value="NAT_SF"/>
    <property type="match status" value="1"/>
</dbReference>
<dbReference type="OrthoDB" id="111868at2157"/>
<name>A0A2A5QVH2_9EURY</name>
<dbReference type="InterPro" id="IPR000182">
    <property type="entry name" value="GNAT_dom"/>
</dbReference>
<comment type="caution">
    <text evidence="4">The sequence shown here is derived from an EMBL/GenBank/DDBJ whole genome shotgun (WGS) entry which is preliminary data.</text>
</comment>
<keyword evidence="5" id="KW-1185">Reference proteome</keyword>
<dbReference type="Gene3D" id="3.40.630.30">
    <property type="match status" value="1"/>
</dbReference>
<evidence type="ECO:0000256" key="1">
    <source>
        <dbReference type="ARBA" id="ARBA00022679"/>
    </source>
</evidence>
<organism evidence="4 5">
    <name type="scientific">Natrinema ejinorense</name>
    <dbReference type="NCBI Taxonomy" id="373386"/>
    <lineage>
        <taxon>Archaea</taxon>
        <taxon>Methanobacteriati</taxon>
        <taxon>Methanobacteriota</taxon>
        <taxon>Stenosarchaea group</taxon>
        <taxon>Halobacteria</taxon>
        <taxon>Halobacteriales</taxon>
        <taxon>Natrialbaceae</taxon>
        <taxon>Natrinema</taxon>
    </lineage>
</organism>
<dbReference type="InterPro" id="IPR050832">
    <property type="entry name" value="Bact_Acetyltransf"/>
</dbReference>
<dbReference type="PANTHER" id="PTHR43877:SF2">
    <property type="entry name" value="AMINOALKYLPHOSPHONATE N-ACETYLTRANSFERASE-RELATED"/>
    <property type="match status" value="1"/>
</dbReference>
<evidence type="ECO:0000313" key="5">
    <source>
        <dbReference type="Proteomes" id="UP000219689"/>
    </source>
</evidence>
<dbReference type="SUPFAM" id="SSF55729">
    <property type="entry name" value="Acyl-CoA N-acyltransferases (Nat)"/>
    <property type="match status" value="1"/>
</dbReference>
<dbReference type="Proteomes" id="UP000219689">
    <property type="component" value="Unassembled WGS sequence"/>
</dbReference>
<evidence type="ECO:0000313" key="4">
    <source>
        <dbReference type="EMBL" id="PCR90848.1"/>
    </source>
</evidence>
<dbReference type="PANTHER" id="PTHR43877">
    <property type="entry name" value="AMINOALKYLPHOSPHONATE N-ACETYLTRANSFERASE-RELATED-RELATED"/>
    <property type="match status" value="1"/>
</dbReference>
<evidence type="ECO:0000259" key="3">
    <source>
        <dbReference type="PROSITE" id="PS51186"/>
    </source>
</evidence>
<dbReference type="InterPro" id="IPR016181">
    <property type="entry name" value="Acyl_CoA_acyltransferase"/>
</dbReference>
<dbReference type="RefSeq" id="WP_097379794.1">
    <property type="nucleotide sequence ID" value="NZ_NXNI01000001.1"/>
</dbReference>
<keyword evidence="1 4" id="KW-0808">Transferase</keyword>
<reference evidence="4 5" key="1">
    <citation type="submission" date="2017-09" db="EMBL/GenBank/DDBJ databases">
        <title>Genome sequences of Natrinema ejinorence JCM 13890T.</title>
        <authorList>
            <person name="Roh S.W."/>
            <person name="Kim Y.B."/>
            <person name="Kim J.Y."/>
        </authorList>
    </citation>
    <scope>NUCLEOTIDE SEQUENCE [LARGE SCALE GENOMIC DNA]</scope>
    <source>
        <strain evidence="4 5">JCM 13890</strain>
    </source>
</reference>
<dbReference type="GO" id="GO:0016747">
    <property type="term" value="F:acyltransferase activity, transferring groups other than amino-acyl groups"/>
    <property type="evidence" value="ECO:0007669"/>
    <property type="project" value="InterPro"/>
</dbReference>
<proteinExistence type="predicted"/>
<sequence>MLEVRVAESEADREAAFAVRREVFVEEQGVDEALEYDDHDSEATHLVAVDDDEAIGAARLRRLTDGAGDVGKVERVAVRRSRRGEGVGQALMDAVETRAESRGLETLVLHSQTRVVGFYRERGYEQVGDEFEEAGIPHVEMRKRPQ</sequence>
<feature type="domain" description="N-acetyltransferase" evidence="3">
    <location>
        <begin position="2"/>
        <end position="146"/>
    </location>
</feature>
<dbReference type="AlphaFoldDB" id="A0A2A5QVH2"/>
<evidence type="ECO:0000256" key="2">
    <source>
        <dbReference type="ARBA" id="ARBA00023315"/>
    </source>
</evidence>
<protein>
    <submittedName>
        <fullName evidence="4">GNAT family N-acetyltransferase</fullName>
    </submittedName>
</protein>
<gene>
    <name evidence="4" type="ORF">CP557_10160</name>
</gene>
<dbReference type="PROSITE" id="PS51186">
    <property type="entry name" value="GNAT"/>
    <property type="match status" value="1"/>
</dbReference>
<keyword evidence="2" id="KW-0012">Acyltransferase</keyword>
<dbReference type="Pfam" id="PF13673">
    <property type="entry name" value="Acetyltransf_10"/>
    <property type="match status" value="1"/>
</dbReference>
<accession>A0A2A5QVH2</accession>